<evidence type="ECO:0000256" key="1">
    <source>
        <dbReference type="SAM" id="Phobius"/>
    </source>
</evidence>
<dbReference type="AlphaFoldDB" id="A0A1G6HZV8"/>
<organism evidence="2 3">
    <name type="scientific">Pelagirhabdus alkalitolerans</name>
    <dbReference type="NCBI Taxonomy" id="1612202"/>
    <lineage>
        <taxon>Bacteria</taxon>
        <taxon>Bacillati</taxon>
        <taxon>Bacillota</taxon>
        <taxon>Bacilli</taxon>
        <taxon>Bacillales</taxon>
        <taxon>Bacillaceae</taxon>
        <taxon>Pelagirhabdus</taxon>
    </lineage>
</organism>
<dbReference type="Proteomes" id="UP000242949">
    <property type="component" value="Unassembled WGS sequence"/>
</dbReference>
<protein>
    <submittedName>
        <fullName evidence="2">Uncharacterized protein</fullName>
    </submittedName>
</protein>
<evidence type="ECO:0000313" key="2">
    <source>
        <dbReference type="EMBL" id="SDB99827.1"/>
    </source>
</evidence>
<dbReference type="EMBL" id="FMYI01000003">
    <property type="protein sequence ID" value="SDB99827.1"/>
    <property type="molecule type" value="Genomic_DNA"/>
</dbReference>
<keyword evidence="1" id="KW-1133">Transmembrane helix</keyword>
<accession>A0A1G6HZV8</accession>
<keyword evidence="3" id="KW-1185">Reference proteome</keyword>
<gene>
    <name evidence="2" type="ORF">SAMN05421734_103306</name>
</gene>
<dbReference type="RefSeq" id="WP_218119758.1">
    <property type="nucleotide sequence ID" value="NZ_FMYI01000003.1"/>
</dbReference>
<sequence>MITISVLLGIEFITYPDASWFNPFTMETAIIFTDVVWVLLQLIVRMISKIS</sequence>
<evidence type="ECO:0000313" key="3">
    <source>
        <dbReference type="Proteomes" id="UP000242949"/>
    </source>
</evidence>
<keyword evidence="1" id="KW-0472">Membrane</keyword>
<reference evidence="3" key="1">
    <citation type="submission" date="2016-09" db="EMBL/GenBank/DDBJ databases">
        <authorList>
            <person name="Varghese N."/>
            <person name="Submissions S."/>
        </authorList>
    </citation>
    <scope>NUCLEOTIDE SEQUENCE [LARGE SCALE GENOMIC DNA]</scope>
    <source>
        <strain evidence="3">S5</strain>
    </source>
</reference>
<name>A0A1G6HZV8_9BACI</name>
<feature type="transmembrane region" description="Helical" evidence="1">
    <location>
        <begin position="29"/>
        <end position="47"/>
    </location>
</feature>
<keyword evidence="1" id="KW-0812">Transmembrane</keyword>
<proteinExistence type="predicted"/>